<dbReference type="PROSITE" id="PS50878">
    <property type="entry name" value="RT_POL"/>
    <property type="match status" value="1"/>
</dbReference>
<dbReference type="CDD" id="cd01651">
    <property type="entry name" value="RT_G2_intron"/>
    <property type="match status" value="1"/>
</dbReference>
<feature type="domain" description="Reverse transcriptase" evidence="2">
    <location>
        <begin position="1"/>
        <end position="141"/>
    </location>
</feature>
<accession>A0ABQ0K0H1</accession>
<dbReference type="PANTHER" id="PTHR34047:SF8">
    <property type="entry name" value="PROTEIN YKFC"/>
    <property type="match status" value="1"/>
</dbReference>
<dbReference type="PANTHER" id="PTHR34047">
    <property type="entry name" value="NUCLEAR INTRON MATURASE 1, MITOCHONDRIAL-RELATED"/>
    <property type="match status" value="1"/>
</dbReference>
<evidence type="ECO:0000259" key="2">
    <source>
        <dbReference type="PROSITE" id="PS50878"/>
    </source>
</evidence>
<comment type="similarity">
    <text evidence="1">Belongs to the bacterial reverse transcriptase family.</text>
</comment>
<keyword evidence="3" id="KW-0548">Nucleotidyltransferase</keyword>
<keyword evidence="3" id="KW-0808">Transferase</keyword>
<dbReference type="EMBL" id="BAFN01000001">
    <property type="protein sequence ID" value="GAN34486.1"/>
    <property type="molecule type" value="Genomic_DNA"/>
</dbReference>
<keyword evidence="3" id="KW-0695">RNA-directed DNA polymerase</keyword>
<dbReference type="Proteomes" id="UP000032309">
    <property type="component" value="Unassembled WGS sequence"/>
</dbReference>
<reference evidence="4" key="1">
    <citation type="journal article" date="2015" name="Genome Announc.">
        <title>Draft Genome Sequence of an Anaerobic Ammonium-Oxidizing Bacterium, "Candidatus Brocadia sinica".</title>
        <authorList>
            <person name="Oshiki M."/>
            <person name="Shinyako-Hata K."/>
            <person name="Satoh H."/>
            <person name="Okabe S."/>
        </authorList>
    </citation>
    <scope>NUCLEOTIDE SEQUENCE [LARGE SCALE GENOMIC DNA]</scope>
    <source>
        <strain evidence="4">JPN1</strain>
    </source>
</reference>
<dbReference type="InterPro" id="IPR043502">
    <property type="entry name" value="DNA/RNA_pol_sf"/>
</dbReference>
<dbReference type="InterPro" id="IPR000477">
    <property type="entry name" value="RT_dom"/>
</dbReference>
<keyword evidence="4" id="KW-1185">Reference proteome</keyword>
<evidence type="ECO:0000313" key="3">
    <source>
        <dbReference type="EMBL" id="GAN34486.1"/>
    </source>
</evidence>
<dbReference type="GO" id="GO:0003964">
    <property type="term" value="F:RNA-directed DNA polymerase activity"/>
    <property type="evidence" value="ECO:0007669"/>
    <property type="project" value="UniProtKB-KW"/>
</dbReference>
<proteinExistence type="inferred from homology"/>
<dbReference type="InterPro" id="IPR051083">
    <property type="entry name" value="GrpII_Intron_Splice-Mob/Def"/>
</dbReference>
<name>A0ABQ0K0H1_9BACT</name>
<protein>
    <submittedName>
        <fullName evidence="3">RNA-directed DNA polymerase</fullName>
    </submittedName>
</protein>
<dbReference type="SUPFAM" id="SSF56672">
    <property type="entry name" value="DNA/RNA polymerases"/>
    <property type="match status" value="1"/>
</dbReference>
<organism evidence="3 4">
    <name type="scientific">Candidatus Brocadia sinica JPN1</name>
    <dbReference type="NCBI Taxonomy" id="1197129"/>
    <lineage>
        <taxon>Bacteria</taxon>
        <taxon>Pseudomonadati</taxon>
        <taxon>Planctomycetota</taxon>
        <taxon>Candidatus Brocadiia</taxon>
        <taxon>Candidatus Brocadiales</taxon>
        <taxon>Candidatus Brocadiaceae</taxon>
        <taxon>Candidatus Brocadia</taxon>
    </lineage>
</organism>
<comment type="caution">
    <text evidence="3">The sequence shown here is derived from an EMBL/GenBank/DDBJ whole genome shotgun (WGS) entry which is preliminary data.</text>
</comment>
<evidence type="ECO:0000313" key="4">
    <source>
        <dbReference type="Proteomes" id="UP000032309"/>
    </source>
</evidence>
<gene>
    <name evidence="3" type="ORF">BROSI_A3023</name>
</gene>
<dbReference type="Pfam" id="PF00078">
    <property type="entry name" value="RVT_1"/>
    <property type="match status" value="1"/>
</dbReference>
<evidence type="ECO:0000256" key="1">
    <source>
        <dbReference type="ARBA" id="ARBA00034120"/>
    </source>
</evidence>
<sequence>MDADITAFYDTLPHKLIMDRLREKIADGWVLNSIENMLKAGVMEDGIVHKTTEGTPQRGVIFPLLANLVGDIIDKELEKAGYKFVRYADDFIVMTKNQETLPAALCCVKDIIENKLGMKLSEDKTKLTNFKRGFRFLGYDFSGKYKGISTKSLDKLKGAIRDITRRTQGVNLQAGRVKHWRSSYRLKLVFPVSLRFL</sequence>